<dbReference type="Proteomes" id="UP001285521">
    <property type="component" value="Unassembled WGS sequence"/>
</dbReference>
<dbReference type="PROSITE" id="PS51257">
    <property type="entry name" value="PROKAR_LIPOPROTEIN"/>
    <property type="match status" value="1"/>
</dbReference>
<protein>
    <submittedName>
        <fullName evidence="1">Uncharacterized protein</fullName>
    </submittedName>
</protein>
<sequence>MGRMHKAALLPLIFVAACAGHDPRVEAEQLVKPPRLEPVRAALPGAAAPTLAANEALTWLERGADATEDICGMHAEVHKGFFPNQVWRVSCDWETTRYYGFDGDFAERTQAVNDALVAAGWPKSDEALSAAIRYFKQTHKPDYDASHVPPVVYGKYIGDQSWTVRLSWAEAGRVPPELSATRAPRDPLHREAAEVDREQVYRDLTSRHQFVLVHSVSARYFERTIAG</sequence>
<keyword evidence="2" id="KW-1185">Reference proteome</keyword>
<reference evidence="1 2" key="1">
    <citation type="submission" date="2023-11" db="EMBL/GenBank/DDBJ databases">
        <title>Lentzea sokolovensis, sp. nov., Lentzea kristufkii, sp. nov., and Lentzea miocenensis, sp. nov., rare actinobacteria from Sokolov Coal Basin, Miocene lacustrine sediment, Czech Republic.</title>
        <authorList>
            <person name="Lara A."/>
            <person name="Kotroba L."/>
            <person name="Nouioui I."/>
            <person name="Neumann-Schaal M."/>
            <person name="Mast Y."/>
            <person name="Chronakova A."/>
        </authorList>
    </citation>
    <scope>NUCLEOTIDE SEQUENCE [LARGE SCALE GENOMIC DNA]</scope>
    <source>
        <strain evidence="1 2">BCCO 10_0856</strain>
    </source>
</reference>
<reference evidence="1 2" key="2">
    <citation type="submission" date="2023-11" db="EMBL/GenBank/DDBJ databases">
        <authorList>
            <person name="Lara A.C."/>
            <person name="Chronakova A."/>
        </authorList>
    </citation>
    <scope>NUCLEOTIDE SEQUENCE [LARGE SCALE GENOMIC DNA]</scope>
    <source>
        <strain evidence="1 2">BCCO 10_0856</strain>
    </source>
</reference>
<gene>
    <name evidence="1" type="ORF">SK803_43860</name>
</gene>
<evidence type="ECO:0000313" key="1">
    <source>
        <dbReference type="EMBL" id="MDX8037172.1"/>
    </source>
</evidence>
<dbReference type="RefSeq" id="WP_319972173.1">
    <property type="nucleotide sequence ID" value="NZ_JAXAVW010000058.1"/>
</dbReference>
<dbReference type="EMBL" id="JAXAVW010000058">
    <property type="protein sequence ID" value="MDX8037172.1"/>
    <property type="molecule type" value="Genomic_DNA"/>
</dbReference>
<name>A0ABU4TG39_9PSEU</name>
<comment type="caution">
    <text evidence="1">The sequence shown here is derived from an EMBL/GenBank/DDBJ whole genome shotgun (WGS) entry which is preliminary data.</text>
</comment>
<evidence type="ECO:0000313" key="2">
    <source>
        <dbReference type="Proteomes" id="UP001285521"/>
    </source>
</evidence>
<organism evidence="1 2">
    <name type="scientific">Lentzea miocenica</name>
    <dbReference type="NCBI Taxonomy" id="3095431"/>
    <lineage>
        <taxon>Bacteria</taxon>
        <taxon>Bacillati</taxon>
        <taxon>Actinomycetota</taxon>
        <taxon>Actinomycetes</taxon>
        <taxon>Pseudonocardiales</taxon>
        <taxon>Pseudonocardiaceae</taxon>
        <taxon>Lentzea</taxon>
    </lineage>
</organism>
<proteinExistence type="predicted"/>
<accession>A0ABU4TG39</accession>